<feature type="non-terminal residue" evidence="2">
    <location>
        <position position="1"/>
    </location>
</feature>
<dbReference type="Gene3D" id="2.60.40.10">
    <property type="entry name" value="Immunoglobulins"/>
    <property type="match status" value="1"/>
</dbReference>
<keyword evidence="3" id="KW-1185">Reference proteome</keyword>
<gene>
    <name evidence="2" type="ORF">XENOCAPTIV_028664</name>
</gene>
<dbReference type="SMART" id="SM00060">
    <property type="entry name" value="FN3"/>
    <property type="match status" value="1"/>
</dbReference>
<evidence type="ECO:0000313" key="3">
    <source>
        <dbReference type="Proteomes" id="UP001434883"/>
    </source>
</evidence>
<feature type="non-terminal residue" evidence="2">
    <location>
        <position position="86"/>
    </location>
</feature>
<protein>
    <recommendedName>
        <fullName evidence="1">Fibronectin type-III domain-containing protein</fullName>
    </recommendedName>
</protein>
<dbReference type="InterPro" id="IPR013783">
    <property type="entry name" value="Ig-like_fold"/>
</dbReference>
<dbReference type="InterPro" id="IPR003961">
    <property type="entry name" value="FN3_dom"/>
</dbReference>
<organism evidence="2 3">
    <name type="scientific">Xenoophorus captivus</name>
    <dbReference type="NCBI Taxonomy" id="1517983"/>
    <lineage>
        <taxon>Eukaryota</taxon>
        <taxon>Metazoa</taxon>
        <taxon>Chordata</taxon>
        <taxon>Craniata</taxon>
        <taxon>Vertebrata</taxon>
        <taxon>Euteleostomi</taxon>
        <taxon>Actinopterygii</taxon>
        <taxon>Neopterygii</taxon>
        <taxon>Teleostei</taxon>
        <taxon>Neoteleostei</taxon>
        <taxon>Acanthomorphata</taxon>
        <taxon>Ovalentaria</taxon>
        <taxon>Atherinomorphae</taxon>
        <taxon>Cyprinodontiformes</taxon>
        <taxon>Goodeidae</taxon>
        <taxon>Xenoophorus</taxon>
    </lineage>
</organism>
<name>A0ABV0R286_9TELE</name>
<dbReference type="InterPro" id="IPR036116">
    <property type="entry name" value="FN3_sf"/>
</dbReference>
<dbReference type="Pfam" id="PF00041">
    <property type="entry name" value="fn3"/>
    <property type="match status" value="1"/>
</dbReference>
<evidence type="ECO:0000313" key="2">
    <source>
        <dbReference type="EMBL" id="MEQ2202233.1"/>
    </source>
</evidence>
<proteinExistence type="predicted"/>
<feature type="domain" description="Fibronectin type-III" evidence="1">
    <location>
        <begin position="3"/>
        <end position="86"/>
    </location>
</feature>
<accession>A0ABV0R286</accession>
<dbReference type="SUPFAM" id="SSF49265">
    <property type="entry name" value="Fibronectin type III"/>
    <property type="match status" value="1"/>
</dbReference>
<reference evidence="2 3" key="1">
    <citation type="submission" date="2021-06" db="EMBL/GenBank/DDBJ databases">
        <authorList>
            <person name="Palmer J.M."/>
        </authorList>
    </citation>
    <scope>NUCLEOTIDE SEQUENCE [LARGE SCALE GENOMIC DNA]</scope>
    <source>
        <strain evidence="2 3">XC_2019</strain>
        <tissue evidence="2">Muscle</tissue>
    </source>
</reference>
<dbReference type="CDD" id="cd00063">
    <property type="entry name" value="FN3"/>
    <property type="match status" value="1"/>
</dbReference>
<dbReference type="EMBL" id="JAHRIN010033133">
    <property type="protein sequence ID" value="MEQ2202233.1"/>
    <property type="molecule type" value="Genomic_DNA"/>
</dbReference>
<dbReference type="PROSITE" id="PS50853">
    <property type="entry name" value="FN3"/>
    <property type="match status" value="1"/>
</dbReference>
<dbReference type="Proteomes" id="UP001434883">
    <property type="component" value="Unassembled WGS sequence"/>
</dbReference>
<evidence type="ECO:0000259" key="1">
    <source>
        <dbReference type="PROSITE" id="PS50853"/>
    </source>
</evidence>
<comment type="caution">
    <text evidence="2">The sequence shown here is derived from an EMBL/GenBank/DDBJ whole genome shotgun (WGS) entry which is preliminary data.</text>
</comment>
<sequence length="86" mass="9309">LAPPSRVREGVVTDSSIQLLWDPTPGQGQGYEVVCFNCGHALKVQKVFSQSAVFPILTPGSLYHFAVRTEKESFTDSSPVSINITA</sequence>